<dbReference type="InterPro" id="IPR006170">
    <property type="entry name" value="PBP/GOBP"/>
</dbReference>
<keyword evidence="3" id="KW-1185">Reference proteome</keyword>
<keyword evidence="1" id="KW-0732">Signal</keyword>
<dbReference type="EMBL" id="JARPUR010000006">
    <property type="protein sequence ID" value="KAK4874763.1"/>
    <property type="molecule type" value="Genomic_DNA"/>
</dbReference>
<name>A0AAN7P3Q8_9COLE</name>
<dbReference type="SUPFAM" id="SSF47565">
    <property type="entry name" value="Insect pheromone/odorant-binding proteins"/>
    <property type="match status" value="1"/>
</dbReference>
<dbReference type="AlphaFoldDB" id="A0AAN7P3Q8"/>
<protein>
    <submittedName>
        <fullName evidence="2">Uncharacterized protein</fullName>
    </submittedName>
</protein>
<dbReference type="CDD" id="cd23992">
    <property type="entry name" value="PBP_GOBP"/>
    <property type="match status" value="1"/>
</dbReference>
<dbReference type="GO" id="GO:0005549">
    <property type="term" value="F:odorant binding"/>
    <property type="evidence" value="ECO:0007669"/>
    <property type="project" value="InterPro"/>
</dbReference>
<dbReference type="Proteomes" id="UP001353858">
    <property type="component" value="Unassembled WGS sequence"/>
</dbReference>
<feature type="signal peptide" evidence="1">
    <location>
        <begin position="1"/>
        <end position="18"/>
    </location>
</feature>
<evidence type="ECO:0000313" key="3">
    <source>
        <dbReference type="Proteomes" id="UP001353858"/>
    </source>
</evidence>
<gene>
    <name evidence="2" type="ORF">RN001_014123</name>
</gene>
<evidence type="ECO:0000313" key="2">
    <source>
        <dbReference type="EMBL" id="KAK4874763.1"/>
    </source>
</evidence>
<feature type="chain" id="PRO_5043021258" evidence="1">
    <location>
        <begin position="19"/>
        <end position="153"/>
    </location>
</feature>
<comment type="caution">
    <text evidence="2">The sequence shown here is derived from an EMBL/GenBank/DDBJ whole genome shotgun (WGS) entry which is preliminary data.</text>
</comment>
<dbReference type="InterPro" id="IPR036728">
    <property type="entry name" value="PBP_GOBP_sf"/>
</dbReference>
<accession>A0AAN7P3Q8</accession>
<evidence type="ECO:0000256" key="1">
    <source>
        <dbReference type="SAM" id="SignalP"/>
    </source>
</evidence>
<dbReference type="Gene3D" id="1.10.238.20">
    <property type="entry name" value="Pheromone/general odorant binding protein domain"/>
    <property type="match status" value="1"/>
</dbReference>
<dbReference type="Pfam" id="PF01395">
    <property type="entry name" value="PBP_GOBP"/>
    <property type="match status" value="1"/>
</dbReference>
<organism evidence="2 3">
    <name type="scientific">Aquatica leii</name>
    <dbReference type="NCBI Taxonomy" id="1421715"/>
    <lineage>
        <taxon>Eukaryota</taxon>
        <taxon>Metazoa</taxon>
        <taxon>Ecdysozoa</taxon>
        <taxon>Arthropoda</taxon>
        <taxon>Hexapoda</taxon>
        <taxon>Insecta</taxon>
        <taxon>Pterygota</taxon>
        <taxon>Neoptera</taxon>
        <taxon>Endopterygota</taxon>
        <taxon>Coleoptera</taxon>
        <taxon>Polyphaga</taxon>
        <taxon>Elateriformia</taxon>
        <taxon>Elateroidea</taxon>
        <taxon>Lampyridae</taxon>
        <taxon>Luciolinae</taxon>
        <taxon>Aquatica</taxon>
    </lineage>
</organism>
<proteinExistence type="predicted"/>
<sequence length="153" mass="17965">MYGFVICVIVAFLDKTVAANTKFHITLDANDLECIKELGLDTNKVTSAFYDNLKIQEENPEINKFFNCAWNKSGFVDKNNEANKDKIKKWLTQWDIRDMYDVYEVNNVKNLSEVVDDCINICLIRKNPKSDDMALKMYNCLLDCLLWKRLYRK</sequence>
<reference evidence="3" key="1">
    <citation type="submission" date="2023-01" db="EMBL/GenBank/DDBJ databases">
        <title>Key to firefly adult light organ development and bioluminescence: homeobox transcription factors regulate luciferase expression and transportation to peroxisome.</title>
        <authorList>
            <person name="Fu X."/>
        </authorList>
    </citation>
    <scope>NUCLEOTIDE SEQUENCE [LARGE SCALE GENOMIC DNA]</scope>
</reference>